<dbReference type="Gene3D" id="1.10.150.400">
    <property type="match status" value="1"/>
</dbReference>
<dbReference type="Proteomes" id="UP000238908">
    <property type="component" value="Unassembled WGS sequence"/>
</dbReference>
<dbReference type="Pfam" id="PF05045">
    <property type="entry name" value="RgpF"/>
    <property type="match status" value="1"/>
</dbReference>
<dbReference type="SUPFAM" id="SSF56784">
    <property type="entry name" value="HAD-like"/>
    <property type="match status" value="1"/>
</dbReference>
<sequence length="944" mass="104809">MIKTTSKLLAAARRSIELHGGGIAGVMAVVVRASKVIRALGVNGFVQRVRLAASKRAAVRRLPDDECFATPTPLSQLRLKAGVMVHVFYADLIDEFAQSLQRMPIGYDLLVSVMDETAAQQARERFSQLPRVNQLDVRVVPNRGRDIAPLLVTFRDQILTLDVVAHLHTKKSLYTGSEQSQWRRYLLSSLMGSPERIAWQLGMFQAEPRLGMLYPESYASVPLWAHTWLSNVEVCRDLAHRLGFDIDPTDYIDFPAGSMFWARVDALRPLYALHIGLEEFPEERGQIDGTLHHAMERMFVAVVRQQDFRIGVLPADGSLTLSSEGERNWQPAFDTPIATRLTLSALQAKLVSLDIFDTLVVRPFLTPTGARAYLAHLAERELGVENFIELRALAESKARQQRGSDVDLPTIYAAFSTLPNVARLPIAALQRLEIELEKRLLRPRQGVIDAVSQLKRRGMRLVALSDMYLSSATLQETLPNVVSALPEAWYVSCETGWRKDDDSAWQMLPQTEMIAPSEWLHIGDNEHSDIQRPQMHKLLTPVHVLRPSTLLEIVPALRPLRPAAGSATRWQDQLWLGLLANRFADGADRQPEALAPLPILSPASLGYSVIGPILFDYLTWLIRLARQQHTATLLFLSREGYLLEQGFQRLKRTSQTLADLTGYYLLASRRGTGTPSLHTNDDIGLLMDSSYTGTLTGLIQARLGSAAADIIERRLGSALMQRDVYLPEMREDILEWIAPATTDLLELAATERAAYLNYWHAMTGGAPALLADIGYSGTIQANLSRLTGQALGGGYFALNDRATKIVASSWASARYFDGRNGSDSVPSTILRHDLLLETLLTAPSPQFSHFTIDNAGATRAMYAAPELSAAQWALITQVHEGALAFVDDVCNVTQDESYLLEFDCHSIQIPLHCVGSGRWSAPWLNELYLDDQFTGRGVVSASPD</sequence>
<dbReference type="Gene3D" id="3.40.50.1000">
    <property type="entry name" value="HAD superfamily/HAD-like"/>
    <property type="match status" value="1"/>
</dbReference>
<gene>
    <name evidence="1" type="ORF">XdyCFBP7245_09290</name>
</gene>
<dbReference type="AlphaFoldDB" id="A0A2S7C4V6"/>
<evidence type="ECO:0000313" key="2">
    <source>
        <dbReference type="Proteomes" id="UP000238908"/>
    </source>
</evidence>
<dbReference type="EMBL" id="MDEE01000010">
    <property type="protein sequence ID" value="PPU56597.1"/>
    <property type="molecule type" value="Genomic_DNA"/>
</dbReference>
<organism evidence="1 2">
    <name type="scientific">Xanthomonas dyei</name>
    <dbReference type="NCBI Taxonomy" id="743699"/>
    <lineage>
        <taxon>Bacteria</taxon>
        <taxon>Pseudomonadati</taxon>
        <taxon>Pseudomonadota</taxon>
        <taxon>Gammaproteobacteria</taxon>
        <taxon>Lysobacterales</taxon>
        <taxon>Lysobacteraceae</taxon>
        <taxon>Xanthomonas</taxon>
    </lineage>
</organism>
<dbReference type="InterPro" id="IPR023214">
    <property type="entry name" value="HAD_sf"/>
</dbReference>
<comment type="caution">
    <text evidence="1">The sequence shown here is derived from an EMBL/GenBank/DDBJ whole genome shotgun (WGS) entry which is preliminary data.</text>
</comment>
<reference evidence="1 2" key="1">
    <citation type="submission" date="2016-08" db="EMBL/GenBank/DDBJ databases">
        <authorList>
            <person name="Seilhamer J.J."/>
        </authorList>
    </citation>
    <scope>NUCLEOTIDE SEQUENCE [LARGE SCALE GENOMIC DNA]</scope>
    <source>
        <strain evidence="1 2">CFBP7245</strain>
    </source>
</reference>
<proteinExistence type="predicted"/>
<dbReference type="InterPro" id="IPR036412">
    <property type="entry name" value="HAD-like_sf"/>
</dbReference>
<accession>A0A2S7C4V6</accession>
<evidence type="ECO:0000313" key="1">
    <source>
        <dbReference type="EMBL" id="PPU56597.1"/>
    </source>
</evidence>
<name>A0A2S7C4V6_9XANT</name>
<dbReference type="InterPro" id="IPR007739">
    <property type="entry name" value="RgpF"/>
</dbReference>
<protein>
    <submittedName>
        <fullName evidence="1">Polysaccharide biosynthesis protein</fullName>
    </submittedName>
</protein>